<organism evidence="1 3">
    <name type="scientific">Pandoraea pnomenusa</name>
    <dbReference type="NCBI Taxonomy" id="93220"/>
    <lineage>
        <taxon>Bacteria</taxon>
        <taxon>Pseudomonadati</taxon>
        <taxon>Pseudomonadota</taxon>
        <taxon>Betaproteobacteria</taxon>
        <taxon>Burkholderiales</taxon>
        <taxon>Burkholderiaceae</taxon>
        <taxon>Pandoraea</taxon>
    </lineage>
</organism>
<dbReference type="KEGG" id="ppnm:LV28_22695"/>
<keyword evidence="4" id="KW-1185">Reference proteome</keyword>
<dbReference type="Proteomes" id="UP000361468">
    <property type="component" value="Unassembled WGS sequence"/>
</dbReference>
<dbReference type="KEGG" id="ppno:DA70_07885"/>
<reference evidence="1 3" key="1">
    <citation type="submission" date="2018-06" db="EMBL/GenBank/DDBJ databases">
        <authorList>
            <consortium name="Pathogen Informatics"/>
            <person name="Doyle S."/>
        </authorList>
    </citation>
    <scope>NUCLEOTIDE SEQUENCE [LARGE SCALE GENOMIC DNA]</scope>
    <source>
        <strain evidence="1 3">NCTC13160</strain>
    </source>
</reference>
<name>A0A378YXR9_9BURK</name>
<dbReference type="STRING" id="93220.A6P55_19185"/>
<proteinExistence type="predicted"/>
<protein>
    <submittedName>
        <fullName evidence="1">Uncharacterized protein</fullName>
    </submittedName>
</protein>
<evidence type="ECO:0000313" key="4">
    <source>
        <dbReference type="Proteomes" id="UP000361468"/>
    </source>
</evidence>
<dbReference type="AlphaFoldDB" id="A0A378YXR9"/>
<dbReference type="Proteomes" id="UP000254573">
    <property type="component" value="Unassembled WGS sequence"/>
</dbReference>
<dbReference type="RefSeq" id="WP_025249402.1">
    <property type="nucleotide sequence ID" value="NZ_CP007506.3"/>
</dbReference>
<dbReference type="EMBL" id="UGSG01000001">
    <property type="protein sequence ID" value="SUA81608.1"/>
    <property type="molecule type" value="Genomic_DNA"/>
</dbReference>
<accession>A0A378YXR9</accession>
<sequence length="75" mass="8022">MVRATVCLMMRAHTMRQPDPDAAMKTLLLMIALTLCLLFLEQAWLPSAQADECGNLGPAQTLQCAAYGAGSVAPE</sequence>
<evidence type="ECO:0000313" key="1">
    <source>
        <dbReference type="EMBL" id="SUA81608.1"/>
    </source>
</evidence>
<gene>
    <name evidence="1" type="ORF">NCTC13160_04474</name>
    <name evidence="2" type="ORF">PPN31119_01377</name>
</gene>
<reference evidence="2 4" key="2">
    <citation type="submission" date="2019-08" db="EMBL/GenBank/DDBJ databases">
        <authorList>
            <person name="Peeters C."/>
        </authorList>
    </citation>
    <scope>NUCLEOTIDE SEQUENCE [LARGE SCALE GENOMIC DNA]</scope>
    <source>
        <strain evidence="2 4">LMG 31119</strain>
    </source>
</reference>
<evidence type="ECO:0000313" key="2">
    <source>
        <dbReference type="EMBL" id="VVE63856.1"/>
    </source>
</evidence>
<evidence type="ECO:0000313" key="3">
    <source>
        <dbReference type="Proteomes" id="UP000254573"/>
    </source>
</evidence>
<dbReference type="EMBL" id="CABPSO010000003">
    <property type="protein sequence ID" value="VVE63856.1"/>
    <property type="molecule type" value="Genomic_DNA"/>
</dbReference>